<dbReference type="InterPro" id="IPR040570">
    <property type="entry name" value="LAL_C2"/>
</dbReference>
<feature type="region of interest" description="Disordered" evidence="5">
    <location>
        <begin position="647"/>
        <end position="725"/>
    </location>
</feature>
<dbReference type="InterPro" id="IPR052032">
    <property type="entry name" value="ATP-dep_AA_Ligase"/>
</dbReference>
<organism evidence="7 8">
    <name type="scientific">Streptomyces salinarius</name>
    <dbReference type="NCBI Taxonomy" id="2762598"/>
    <lineage>
        <taxon>Bacteria</taxon>
        <taxon>Bacillati</taxon>
        <taxon>Actinomycetota</taxon>
        <taxon>Actinomycetes</taxon>
        <taxon>Kitasatosporales</taxon>
        <taxon>Streptomycetaceae</taxon>
        <taxon>Streptomyces</taxon>
    </lineage>
</organism>
<keyword evidence="1" id="KW-0436">Ligase</keyword>
<reference evidence="7 8" key="1">
    <citation type="submission" date="2024-07" db="EMBL/GenBank/DDBJ databases">
        <title>Whole genome sequencing of Prodigiosin pigment-producing Streptomyces salinarius isolated from rhizosphere soil of Arachis hypogaea.</title>
        <authorList>
            <person name="Vidhya A."/>
            <person name="Ramya S."/>
        </authorList>
    </citation>
    <scope>NUCLEOTIDE SEQUENCE [LARGE SCALE GENOMIC DNA]</scope>
    <source>
        <strain evidence="7 8">VRMG2420</strain>
    </source>
</reference>
<accession>A0ABW8BK69</accession>
<dbReference type="Proteomes" id="UP001614264">
    <property type="component" value="Unassembled WGS sequence"/>
</dbReference>
<proteinExistence type="predicted"/>
<dbReference type="Gene3D" id="3.30.470.20">
    <property type="entry name" value="ATP-grasp fold, B domain"/>
    <property type="match status" value="2"/>
</dbReference>
<feature type="region of interest" description="Disordered" evidence="5">
    <location>
        <begin position="741"/>
        <end position="804"/>
    </location>
</feature>
<keyword evidence="3 4" id="KW-0067">ATP-binding</keyword>
<protein>
    <submittedName>
        <fullName evidence="7">ATP-grasp domain-containing protein</fullName>
    </submittedName>
</protein>
<dbReference type="PANTHER" id="PTHR43585">
    <property type="entry name" value="FUMIPYRROLE BIOSYNTHESIS PROTEIN C"/>
    <property type="match status" value="1"/>
</dbReference>
<comment type="caution">
    <text evidence="7">The sequence shown here is derived from an EMBL/GenBank/DDBJ whole genome shotgun (WGS) entry which is preliminary data.</text>
</comment>
<dbReference type="Pfam" id="PF13535">
    <property type="entry name" value="ATP-grasp_4"/>
    <property type="match status" value="1"/>
</dbReference>
<evidence type="ECO:0000256" key="1">
    <source>
        <dbReference type="ARBA" id="ARBA00022598"/>
    </source>
</evidence>
<evidence type="ECO:0000256" key="3">
    <source>
        <dbReference type="ARBA" id="ARBA00022840"/>
    </source>
</evidence>
<feature type="compositionally biased region" description="Low complexity" evidence="5">
    <location>
        <begin position="741"/>
        <end position="756"/>
    </location>
</feature>
<dbReference type="InterPro" id="IPR011761">
    <property type="entry name" value="ATP-grasp"/>
</dbReference>
<sequence length="1358" mass="138995">MHIVLVETTSVRGFDMVAEMADAGVEVSFVTGNLDAYRGNPGFELASRAARLVEVANPAAGRLAERLRGRLGPTRPDGVICRDEVHPFAVAELARDLGLPHESVAAARILADKSAVRARLTEHGVGSLRWRVAATRAEGLAAVDEIGLPVVVKPTAGGWSVGVTVAWSREDAARALAELLRVPAGRDGAPPRALVEEYAVGRHVSAELLVADGRTVLLGFAERLPAPTGQTAELGGHFPARLDQDAAARAFVLDAVRALGLRRSAVHAELLLTPTGPELIEFNGRIAGHVVTRQMSYALGRSLTRDLMALATGEPVEEVGPPESVVALHQLYSPVAAVVRGGKPADVLGPDVIETHLTVAPGDRVRALRTNHDRIGYVLARGATAQDAARTAAEAAGRLLASLELAPEVGVEAPGAAGDAGVAEGVRGAAGPAADPVTAAAPAVSSAVSEGSPAAGFTGGEHLLVLLGADDPVEATLTAVGAVTSRVSVVWTSGPEGEAEARALWARHCEGQWHTADTGPGIRAAARAVHAAEPVRGVLTLSATPYARQLRDGAPGPGARPGAPPVPGHTVVVTAHRDEVRALTVIDEEPSVRLCPTALDAEARATLTERAVRAVREAGLDGVVRCFFPTGEAPGAVSGVAAGEVAAAEDATGEDAPGEDAPAQDAAGEDAPAKDTPAEDAPGENAPADDAPGEVAAGEDTAAEDAAGEDAPAKDATTENAPGEDAPVEVAAGEDAPVEAAAGEDAPAKDAPAQDATGEDAPVEVAAGEDAADEDAPGEDTPAQDATGEDATGGAEAGRAGARGVAGRGVKGVGVVGGGAEGGRIGRGSAGPLLLPGLDEAVIDLHDAVHTRGLVAAVAEAALGRVPRGRVRDRVAAQHALALPAGPLRVVEASTAAELGARPDVFRARVLTRAGHVTGAGGPGTWLRHTVVADGHDAARAAADRLADSVVLRTAPHDRTHVLLLDRLGADAWTGADGSSPVLPADRFRLSVLTSAQDASGPADLVVRTDLYDDFALGHLARAVRAAHPVHRVAALSERLLEPAARLRRLLGVPGEGPEAVSRFIDKAVMKRLARRHGIRHADGLLAHTAEDVTTLFGRHGRIVVKPRAASGSQGVAVLSTRAELERWLGAHFVPGAFLCEEFVDAPMCHIDAVVHDGEPVWNVSAYVRDTMALRRGRPLSSATVADPAVRAAAGRLLAQVVDAWRVRSGVLHLEAFLTADGLTFCEVAARPGGGGVVEAFLATDGVDLRHAKILADAGENPLAGRREPVAPYAGWTVHYCGGGRLLEYDDSAVAGDAHARTVRARVGDAVPASTFSGTGISTHVFVHDTPEGLAALVDRAEREVRIVTGPAAGEAGS</sequence>
<dbReference type="Gene3D" id="3.40.50.20">
    <property type="match status" value="1"/>
</dbReference>
<dbReference type="RefSeq" id="WP_399594724.1">
    <property type="nucleotide sequence ID" value="NZ_JBITPR010000060.1"/>
</dbReference>
<evidence type="ECO:0000259" key="6">
    <source>
        <dbReference type="PROSITE" id="PS50975"/>
    </source>
</evidence>
<evidence type="ECO:0000256" key="2">
    <source>
        <dbReference type="ARBA" id="ARBA00022741"/>
    </source>
</evidence>
<gene>
    <name evidence="7" type="ORF">AB4829_32905</name>
</gene>
<dbReference type="Pfam" id="PF18603">
    <property type="entry name" value="LAL_C2"/>
    <property type="match status" value="1"/>
</dbReference>
<evidence type="ECO:0000256" key="4">
    <source>
        <dbReference type="PROSITE-ProRule" id="PRU00409"/>
    </source>
</evidence>
<keyword evidence="2 4" id="KW-0547">Nucleotide-binding</keyword>
<feature type="domain" description="ATP-grasp" evidence="6">
    <location>
        <begin position="1071"/>
        <end position="1258"/>
    </location>
</feature>
<evidence type="ECO:0000256" key="5">
    <source>
        <dbReference type="SAM" id="MobiDB-lite"/>
    </source>
</evidence>
<feature type="compositionally biased region" description="Low complexity" evidence="5">
    <location>
        <begin position="789"/>
        <end position="803"/>
    </location>
</feature>
<dbReference type="PROSITE" id="PS50975">
    <property type="entry name" value="ATP_GRASP"/>
    <property type="match status" value="2"/>
</dbReference>
<evidence type="ECO:0000313" key="8">
    <source>
        <dbReference type="Proteomes" id="UP001614264"/>
    </source>
</evidence>
<name>A0ABW8BK69_9ACTN</name>
<dbReference type="SMART" id="SM01209">
    <property type="entry name" value="GARS_A"/>
    <property type="match status" value="1"/>
</dbReference>
<keyword evidence="8" id="KW-1185">Reference proteome</keyword>
<feature type="domain" description="ATP-grasp" evidence="6">
    <location>
        <begin position="117"/>
        <end position="312"/>
    </location>
</feature>
<dbReference type="EMBL" id="JBITPR010000060">
    <property type="protein sequence ID" value="MFI7875378.1"/>
    <property type="molecule type" value="Genomic_DNA"/>
</dbReference>
<evidence type="ECO:0000313" key="7">
    <source>
        <dbReference type="EMBL" id="MFI7875378.1"/>
    </source>
</evidence>
<dbReference type="SUPFAM" id="SSF56059">
    <property type="entry name" value="Glutathione synthetase ATP-binding domain-like"/>
    <property type="match status" value="2"/>
</dbReference>
<dbReference type="PANTHER" id="PTHR43585:SF2">
    <property type="entry name" value="ATP-GRASP ENZYME FSQD"/>
    <property type="match status" value="1"/>
</dbReference>